<feature type="transmembrane region" description="Helical" evidence="9">
    <location>
        <begin position="43"/>
        <end position="60"/>
    </location>
</feature>
<evidence type="ECO:0000256" key="5">
    <source>
        <dbReference type="ARBA" id="ARBA00022989"/>
    </source>
</evidence>
<dbReference type="PANTHER" id="PTHR30354:SF22">
    <property type="entry name" value="HIGH-AFFINITY GLUCONATE TRANSPORTER"/>
    <property type="match status" value="1"/>
</dbReference>
<feature type="transmembrane region" description="Helical" evidence="9">
    <location>
        <begin position="445"/>
        <end position="462"/>
    </location>
</feature>
<dbReference type="Proteomes" id="UP000198228">
    <property type="component" value="Chromosome I"/>
</dbReference>
<evidence type="ECO:0000313" key="11">
    <source>
        <dbReference type="Proteomes" id="UP000198228"/>
    </source>
</evidence>
<reference evidence="10 11" key="1">
    <citation type="submission" date="2016-06" db="EMBL/GenBank/DDBJ databases">
        <authorList>
            <person name="Kjaerup R.B."/>
            <person name="Dalgaard T.S."/>
            <person name="Juul-Madsen H.R."/>
        </authorList>
    </citation>
    <scope>NUCLEOTIDE SEQUENCE [LARGE SCALE GENOMIC DNA]</scope>
    <source>
        <strain evidence="10 11">DSM 43821</strain>
    </source>
</reference>
<evidence type="ECO:0000256" key="4">
    <source>
        <dbReference type="ARBA" id="ARBA00022692"/>
    </source>
</evidence>
<comment type="subcellular location">
    <subcellularLocation>
        <location evidence="1">Cell membrane</location>
        <topology evidence="1">Multi-pass membrane protein</topology>
    </subcellularLocation>
</comment>
<keyword evidence="5 9" id="KW-1133">Transmembrane helix</keyword>
<feature type="transmembrane region" description="Helical" evidence="9">
    <location>
        <begin position="326"/>
        <end position="347"/>
    </location>
</feature>
<evidence type="ECO:0000256" key="7">
    <source>
        <dbReference type="ARBA" id="ARBA00049663"/>
    </source>
</evidence>
<feature type="compositionally biased region" description="Acidic residues" evidence="8">
    <location>
        <begin position="252"/>
        <end position="262"/>
    </location>
</feature>
<sequence length="507" mass="50723">MTTLLAAPAEPLTDAGDAQLIVAALLGIAAVVLLIAWGKVHPFLSLILGAAVLGVVAGVAPDKIVTSFSGGVGSTVGGVGLLIALGAMIGGLLAESGGADGIVERVVGRVSGTALPWAMAGVAALIGLPLFFEVGVVLLVPIVLLVSLRTDVPLMKIGIPALAGLSVLHGLVPPHPGPLVAIDALGANLGQTLALGLLVAIPTVIVAGPIFGNFIARYVPATAPEALLPTRRPVALAGGRGPAATGRGPLDADGDLVTEDDLANPGAGRPGEPIDEAATERVRARRAPALWAAVITVLLPVVLMLLRAIGELTLDKGTAGRKALDIVGTPIVALLAGVIFAMIFLGYRTGFSRAQVSGFLGGSLPPIAGILLIVAAGGGFKQVLVDAGVGNLVADAAEGANLSPLLLGWLVAVGIRVATGSATVATITAAGIVAPLAETLQGPEVALLALAIGCGSLFFSHVNDAGFWLVKEYFGLTVGQTIKSWSVMETIISVVGFLGVLLLDLLL</sequence>
<feature type="transmembrane region" description="Helical" evidence="9">
    <location>
        <begin position="359"/>
        <end position="380"/>
    </location>
</feature>
<dbReference type="RefSeq" id="WP_088963781.1">
    <property type="nucleotide sequence ID" value="NZ_LT607410.1"/>
</dbReference>
<dbReference type="PANTHER" id="PTHR30354">
    <property type="entry name" value="GNT FAMILY GLUCONATE TRANSPORTER"/>
    <property type="match status" value="1"/>
</dbReference>
<keyword evidence="4 9" id="KW-0812">Transmembrane</keyword>
<evidence type="ECO:0000256" key="2">
    <source>
        <dbReference type="ARBA" id="ARBA00022448"/>
    </source>
</evidence>
<dbReference type="AlphaFoldDB" id="A0A1C5A912"/>
<dbReference type="EMBL" id="LT607410">
    <property type="protein sequence ID" value="SCF41733.1"/>
    <property type="molecule type" value="Genomic_DNA"/>
</dbReference>
<feature type="transmembrane region" description="Helical" evidence="9">
    <location>
        <begin position="406"/>
        <end position="433"/>
    </location>
</feature>
<dbReference type="InterPro" id="IPR003474">
    <property type="entry name" value="Glcn_transporter"/>
</dbReference>
<keyword evidence="3" id="KW-1003">Cell membrane</keyword>
<proteinExistence type="inferred from homology"/>
<feature type="region of interest" description="Disordered" evidence="8">
    <location>
        <begin position="238"/>
        <end position="275"/>
    </location>
</feature>
<organism evidence="10 11">
    <name type="scientific">Micromonospora purpureochromogenes</name>
    <dbReference type="NCBI Taxonomy" id="47872"/>
    <lineage>
        <taxon>Bacteria</taxon>
        <taxon>Bacillati</taxon>
        <taxon>Actinomycetota</taxon>
        <taxon>Actinomycetes</taxon>
        <taxon>Micromonosporales</taxon>
        <taxon>Micromonosporaceae</taxon>
        <taxon>Micromonospora</taxon>
    </lineage>
</organism>
<evidence type="ECO:0000256" key="8">
    <source>
        <dbReference type="SAM" id="MobiDB-lite"/>
    </source>
</evidence>
<keyword evidence="2" id="KW-0813">Transport</keyword>
<name>A0A1C5A912_9ACTN</name>
<feature type="transmembrane region" description="Helical" evidence="9">
    <location>
        <begin position="289"/>
        <end position="306"/>
    </location>
</feature>
<feature type="transmembrane region" description="Helical" evidence="9">
    <location>
        <begin position="72"/>
        <end position="94"/>
    </location>
</feature>
<feature type="transmembrane region" description="Helical" evidence="9">
    <location>
        <begin position="482"/>
        <end position="506"/>
    </location>
</feature>
<accession>A0A1C5A912</accession>
<evidence type="ECO:0000256" key="3">
    <source>
        <dbReference type="ARBA" id="ARBA00022475"/>
    </source>
</evidence>
<evidence type="ECO:0000313" key="10">
    <source>
        <dbReference type="EMBL" id="SCF41733.1"/>
    </source>
</evidence>
<keyword evidence="6 9" id="KW-0472">Membrane</keyword>
<dbReference type="Pfam" id="PF02447">
    <property type="entry name" value="GntP_permease"/>
    <property type="match status" value="2"/>
</dbReference>
<evidence type="ECO:0000256" key="1">
    <source>
        <dbReference type="ARBA" id="ARBA00004651"/>
    </source>
</evidence>
<feature type="transmembrane region" description="Helical" evidence="9">
    <location>
        <begin position="114"/>
        <end position="147"/>
    </location>
</feature>
<evidence type="ECO:0000256" key="6">
    <source>
        <dbReference type="ARBA" id="ARBA00023136"/>
    </source>
</evidence>
<feature type="transmembrane region" description="Helical" evidence="9">
    <location>
        <begin position="192"/>
        <end position="211"/>
    </location>
</feature>
<dbReference type="GO" id="GO:0015128">
    <property type="term" value="F:gluconate transmembrane transporter activity"/>
    <property type="evidence" value="ECO:0007669"/>
    <property type="project" value="InterPro"/>
</dbReference>
<gene>
    <name evidence="10" type="ORF">GA0074696_5578</name>
</gene>
<dbReference type="GO" id="GO:0005886">
    <property type="term" value="C:plasma membrane"/>
    <property type="evidence" value="ECO:0007669"/>
    <property type="project" value="UniProtKB-SubCell"/>
</dbReference>
<protein>
    <submittedName>
        <fullName evidence="10">Gluconate:H+ symporter, GntP family</fullName>
    </submittedName>
</protein>
<evidence type="ECO:0000256" key="9">
    <source>
        <dbReference type="SAM" id="Phobius"/>
    </source>
</evidence>
<feature type="transmembrane region" description="Helical" evidence="9">
    <location>
        <begin position="20"/>
        <end position="37"/>
    </location>
</feature>
<comment type="similarity">
    <text evidence="7">Belongs to the GntP permease family.</text>
</comment>